<dbReference type="eggNOG" id="KOG0195">
    <property type="taxonomic scope" value="Eukaryota"/>
</dbReference>
<dbReference type="VEuPathDB" id="FungiDB:JI435_309350"/>
<dbReference type="Gene3D" id="1.25.40.20">
    <property type="entry name" value="Ankyrin repeat-containing domain"/>
    <property type="match status" value="1"/>
</dbReference>
<dbReference type="RefSeq" id="XP_001805663.1">
    <property type="nucleotide sequence ID" value="XM_001805611.1"/>
</dbReference>
<feature type="repeat" description="ANK" evidence="3">
    <location>
        <begin position="242"/>
        <end position="265"/>
    </location>
</feature>
<dbReference type="KEGG" id="pno:SNOG_15518"/>
<dbReference type="InParanoid" id="Q0TYI5"/>
<keyword evidence="2 3" id="KW-0040">ANK repeat</keyword>
<evidence type="ECO:0000256" key="3">
    <source>
        <dbReference type="PROSITE-ProRule" id="PRU00023"/>
    </source>
</evidence>
<evidence type="ECO:0000256" key="2">
    <source>
        <dbReference type="ARBA" id="ARBA00023043"/>
    </source>
</evidence>
<dbReference type="EMBL" id="CH445362">
    <property type="protein sequence ID" value="EAT77183.2"/>
    <property type="molecule type" value="Genomic_DNA"/>
</dbReference>
<proteinExistence type="predicted"/>
<dbReference type="SMART" id="SM00248">
    <property type="entry name" value="ANK"/>
    <property type="match status" value="2"/>
</dbReference>
<gene>
    <name evidence="4" type="ORF">SNOG_15518</name>
</gene>
<dbReference type="PANTHER" id="PTHR24198:SF165">
    <property type="entry name" value="ANKYRIN REPEAT-CONTAINING PROTEIN-RELATED"/>
    <property type="match status" value="1"/>
</dbReference>
<dbReference type="HOGENOM" id="CLU_821612_0_0_1"/>
<reference evidence="5" key="1">
    <citation type="journal article" date="2007" name="Plant Cell">
        <title>Dothideomycete-plant interactions illuminated by genome sequencing and EST analysis of the wheat pathogen Stagonospora nodorum.</title>
        <authorList>
            <person name="Hane J.K."/>
            <person name="Lowe R.G."/>
            <person name="Solomon P.S."/>
            <person name="Tan K.C."/>
            <person name="Schoch C.L."/>
            <person name="Spatafora J.W."/>
            <person name="Crous P.W."/>
            <person name="Kodira C."/>
            <person name="Birren B.W."/>
            <person name="Galagan J.E."/>
            <person name="Torriani S.F."/>
            <person name="McDonald B.A."/>
            <person name="Oliver R.P."/>
        </authorList>
    </citation>
    <scope>NUCLEOTIDE SEQUENCE [LARGE SCALE GENOMIC DNA]</scope>
    <source>
        <strain evidence="5">SN15 / ATCC MYA-4574 / FGSC 10173</strain>
    </source>
</reference>
<dbReference type="InterPro" id="IPR002110">
    <property type="entry name" value="Ankyrin_rpt"/>
</dbReference>
<dbReference type="PROSITE" id="PS50088">
    <property type="entry name" value="ANK_REPEAT"/>
    <property type="match status" value="2"/>
</dbReference>
<evidence type="ECO:0000313" key="4">
    <source>
        <dbReference type="EMBL" id="EAT77183.2"/>
    </source>
</evidence>
<dbReference type="PANTHER" id="PTHR24198">
    <property type="entry name" value="ANKYRIN REPEAT AND PROTEIN KINASE DOMAIN-CONTAINING PROTEIN"/>
    <property type="match status" value="1"/>
</dbReference>
<dbReference type="PROSITE" id="PS50297">
    <property type="entry name" value="ANK_REP_REGION"/>
    <property type="match status" value="2"/>
</dbReference>
<dbReference type="GeneID" id="5982592"/>
<keyword evidence="1" id="KW-0677">Repeat</keyword>
<dbReference type="Pfam" id="PF12796">
    <property type="entry name" value="Ank_2"/>
    <property type="match status" value="1"/>
</dbReference>
<accession>Q0TYI5</accession>
<sequence length="338" mass="37999">MVIGFNGRSKDYILAQHLFTSFIWTIVDHLPKNVLRQSVLEREQDGDFEGRSNNVLLTGSRSRLRDRTLVKLVRQLQEFGLGNETDILLCVIPAFSFRDLLPNHALLETIPQIRHGKSLVGTANGYIKLLEQSLSIAPYGTTVEGKFWYTLVVAAIDFLFFASEPYDEYIQAPEELRTALQDVVLFGGGEDLPGCLKALEVPDKKLDYVFFEGSLGFSKSYRAVYEAFTENKRNAYDTVGIDGMSPLHLATKNGHARLVEKIMKKKRLRTTTGVDFWGRAAIHLAASHGHGAITKLLLGNDSQFDAVDEIGKTPLEYLLKVDRRAAKIIEKRNHEDNT</sequence>
<evidence type="ECO:0000256" key="1">
    <source>
        <dbReference type="ARBA" id="ARBA00022737"/>
    </source>
</evidence>
<dbReference type="AlphaFoldDB" id="Q0TYI5"/>
<evidence type="ECO:0000313" key="5">
    <source>
        <dbReference type="Proteomes" id="UP000001055"/>
    </source>
</evidence>
<dbReference type="Proteomes" id="UP000001055">
    <property type="component" value="Unassembled WGS sequence"/>
</dbReference>
<organism evidence="4 5">
    <name type="scientific">Phaeosphaeria nodorum (strain SN15 / ATCC MYA-4574 / FGSC 10173)</name>
    <name type="common">Glume blotch fungus</name>
    <name type="synonym">Parastagonospora nodorum</name>
    <dbReference type="NCBI Taxonomy" id="321614"/>
    <lineage>
        <taxon>Eukaryota</taxon>
        <taxon>Fungi</taxon>
        <taxon>Dikarya</taxon>
        <taxon>Ascomycota</taxon>
        <taxon>Pezizomycotina</taxon>
        <taxon>Dothideomycetes</taxon>
        <taxon>Pleosporomycetidae</taxon>
        <taxon>Pleosporales</taxon>
        <taxon>Pleosporineae</taxon>
        <taxon>Phaeosphaeriaceae</taxon>
        <taxon>Parastagonospora</taxon>
    </lineage>
</organism>
<name>Q0TYI5_PHANO</name>
<feature type="repeat" description="ANK" evidence="3">
    <location>
        <begin position="277"/>
        <end position="309"/>
    </location>
</feature>
<protein>
    <submittedName>
        <fullName evidence="4">Uncharacterized protein</fullName>
    </submittedName>
</protein>
<dbReference type="InterPro" id="IPR036770">
    <property type="entry name" value="Ankyrin_rpt-contain_sf"/>
</dbReference>
<dbReference type="SUPFAM" id="SSF48403">
    <property type="entry name" value="Ankyrin repeat"/>
    <property type="match status" value="1"/>
</dbReference>